<dbReference type="CDD" id="cd03215">
    <property type="entry name" value="ABC_Carb_Monos_II"/>
    <property type="match status" value="1"/>
</dbReference>
<protein>
    <submittedName>
        <fullName evidence="12">ATP-binding cassette domain-containing protein</fullName>
    </submittedName>
</protein>
<keyword evidence="7" id="KW-0547">Nucleotide-binding</keyword>
<dbReference type="PROSITE" id="PS50893">
    <property type="entry name" value="ABC_TRANSPORTER_2"/>
    <property type="match status" value="2"/>
</dbReference>
<dbReference type="PANTHER" id="PTHR43790">
    <property type="entry name" value="CARBOHYDRATE TRANSPORT ATP-BINDING PROTEIN MG119-RELATED"/>
    <property type="match status" value="1"/>
</dbReference>
<keyword evidence="5" id="KW-0762">Sugar transport</keyword>
<comment type="subcellular location">
    <subcellularLocation>
        <location evidence="1">Cell membrane</location>
        <topology evidence="1">Peripheral membrane protein</topology>
    </subcellularLocation>
</comment>
<keyword evidence="3" id="KW-0813">Transport</keyword>
<keyword evidence="10" id="KW-0472">Membrane</keyword>
<evidence type="ECO:0000256" key="1">
    <source>
        <dbReference type="ARBA" id="ARBA00004202"/>
    </source>
</evidence>
<organism evidence="12 13">
    <name type="scientific">Falsirhodobacter algicola</name>
    <dbReference type="NCBI Taxonomy" id="2692330"/>
    <lineage>
        <taxon>Bacteria</taxon>
        <taxon>Pseudomonadati</taxon>
        <taxon>Pseudomonadota</taxon>
        <taxon>Alphaproteobacteria</taxon>
        <taxon>Rhodobacterales</taxon>
        <taxon>Paracoccaceae</taxon>
        <taxon>Falsirhodobacter</taxon>
    </lineage>
</organism>
<dbReference type="InterPro" id="IPR017871">
    <property type="entry name" value="ABC_transporter-like_CS"/>
</dbReference>
<dbReference type="EMBL" id="CP047289">
    <property type="protein sequence ID" value="QUS34815.1"/>
    <property type="molecule type" value="Genomic_DNA"/>
</dbReference>
<dbReference type="InterPro" id="IPR003439">
    <property type="entry name" value="ABC_transporter-like_ATP-bd"/>
</dbReference>
<name>A0A8J8MQH2_9RHOB</name>
<dbReference type="Proteomes" id="UP000679284">
    <property type="component" value="Chromosome"/>
</dbReference>
<dbReference type="GO" id="GO:0005886">
    <property type="term" value="C:plasma membrane"/>
    <property type="evidence" value="ECO:0007669"/>
    <property type="project" value="UniProtKB-SubCell"/>
</dbReference>
<dbReference type="RefSeq" id="WP_211784065.1">
    <property type="nucleotide sequence ID" value="NZ_CP047289.1"/>
</dbReference>
<feature type="domain" description="ABC transporter" evidence="11">
    <location>
        <begin position="263"/>
        <end position="508"/>
    </location>
</feature>
<evidence type="ECO:0000256" key="5">
    <source>
        <dbReference type="ARBA" id="ARBA00022597"/>
    </source>
</evidence>
<dbReference type="InterPro" id="IPR003593">
    <property type="entry name" value="AAA+_ATPase"/>
</dbReference>
<dbReference type="InterPro" id="IPR050107">
    <property type="entry name" value="ABC_carbohydrate_import_ATPase"/>
</dbReference>
<evidence type="ECO:0000256" key="7">
    <source>
        <dbReference type="ARBA" id="ARBA00022741"/>
    </source>
</evidence>
<keyword evidence="9" id="KW-1278">Translocase</keyword>
<evidence type="ECO:0000256" key="10">
    <source>
        <dbReference type="ARBA" id="ARBA00023136"/>
    </source>
</evidence>
<dbReference type="PROSITE" id="PS00211">
    <property type="entry name" value="ABC_TRANSPORTER_1"/>
    <property type="match status" value="1"/>
</dbReference>
<dbReference type="Pfam" id="PF00005">
    <property type="entry name" value="ABC_tran"/>
    <property type="match status" value="2"/>
</dbReference>
<evidence type="ECO:0000256" key="8">
    <source>
        <dbReference type="ARBA" id="ARBA00022840"/>
    </source>
</evidence>
<evidence type="ECO:0000256" key="2">
    <source>
        <dbReference type="ARBA" id="ARBA00005417"/>
    </source>
</evidence>
<dbReference type="InterPro" id="IPR027417">
    <property type="entry name" value="P-loop_NTPase"/>
</dbReference>
<dbReference type="CDD" id="cd03216">
    <property type="entry name" value="ABC_Carb_Monos_I"/>
    <property type="match status" value="1"/>
</dbReference>
<keyword evidence="6" id="KW-0677">Repeat</keyword>
<comment type="similarity">
    <text evidence="2">Belongs to the ABC transporter superfamily.</text>
</comment>
<evidence type="ECO:0000313" key="13">
    <source>
        <dbReference type="Proteomes" id="UP000679284"/>
    </source>
</evidence>
<dbReference type="FunFam" id="3.40.50.300:FF:001390">
    <property type="entry name" value="ABC transporter, ATP-binding protein"/>
    <property type="match status" value="1"/>
</dbReference>
<sequence>MRHGPDSEAAIELRGISKAFGPVQANKDIHIRVARGSIHGIIGENGAGKSTLMSILYGFYRADSGQILVGGRDTPIPDSQAAIRAGIGMVFQHFKLVQNFTVLENVILGAEDGRRLQPSLAKARRELARLSADYGLEVDPDARIEDLSVGHQQRVEILKALYRQADILILDEPTGVLTPPEADHLFRILRGLREQGKTVILITHKLREIMDITDEVSVMRRGEMVATVRTKDTSPPELAELMVGRKVLLRVDKQPAQPGEVVLDVRDLRVSRDGVERLKGVSLSIRRGEILGIAGVAGNGQSELLEVLGGIATATGSVRLNGRELDLSGREDGQDRRHAGVAHIPEDRQHLGCIMDFAAWENVAFGYHRDEDYRSGPLTDNAALKADTAAKMARFDVRPPLPTLAIKHFSGGNQQKIIVAREIERNPDLLLIGQPTRGVDIGAIEFIHKQIVALRDQGKAILLVSVELDEVMSLSDRVAVMFDGRIMGERDAATTTERDLGLLMAGMEA</sequence>
<dbReference type="PANTHER" id="PTHR43790:SF4">
    <property type="entry name" value="GUANOSINE IMPORT ATP-BINDING PROTEIN NUPO"/>
    <property type="match status" value="1"/>
</dbReference>
<evidence type="ECO:0000256" key="4">
    <source>
        <dbReference type="ARBA" id="ARBA00022475"/>
    </source>
</evidence>
<dbReference type="Gene3D" id="3.40.50.300">
    <property type="entry name" value="P-loop containing nucleotide triphosphate hydrolases"/>
    <property type="match status" value="2"/>
</dbReference>
<dbReference type="SUPFAM" id="SSF52540">
    <property type="entry name" value="P-loop containing nucleoside triphosphate hydrolases"/>
    <property type="match status" value="2"/>
</dbReference>
<dbReference type="GO" id="GO:0005524">
    <property type="term" value="F:ATP binding"/>
    <property type="evidence" value="ECO:0007669"/>
    <property type="project" value="UniProtKB-KW"/>
</dbReference>
<dbReference type="FunFam" id="3.40.50.300:FF:000127">
    <property type="entry name" value="Ribose import ATP-binding protein RbsA"/>
    <property type="match status" value="1"/>
</dbReference>
<evidence type="ECO:0000259" key="11">
    <source>
        <dbReference type="PROSITE" id="PS50893"/>
    </source>
</evidence>
<dbReference type="KEGG" id="fap:GR316_00150"/>
<keyword evidence="4" id="KW-1003">Cell membrane</keyword>
<evidence type="ECO:0000256" key="6">
    <source>
        <dbReference type="ARBA" id="ARBA00022737"/>
    </source>
</evidence>
<keyword evidence="13" id="KW-1185">Reference proteome</keyword>
<reference evidence="12" key="1">
    <citation type="submission" date="2020-01" db="EMBL/GenBank/DDBJ databases">
        <authorList>
            <person name="Yang Y."/>
            <person name="Kwon Y.M."/>
        </authorList>
    </citation>
    <scope>NUCLEOTIDE SEQUENCE</scope>
    <source>
        <strain evidence="12">PG104</strain>
    </source>
</reference>
<gene>
    <name evidence="12" type="ORF">GR316_00150</name>
</gene>
<dbReference type="AlphaFoldDB" id="A0A8J8MQH2"/>
<proteinExistence type="inferred from homology"/>
<dbReference type="GO" id="GO:0016887">
    <property type="term" value="F:ATP hydrolysis activity"/>
    <property type="evidence" value="ECO:0007669"/>
    <property type="project" value="InterPro"/>
</dbReference>
<evidence type="ECO:0000313" key="12">
    <source>
        <dbReference type="EMBL" id="QUS34815.1"/>
    </source>
</evidence>
<accession>A0A8J8MQH2</accession>
<evidence type="ECO:0000256" key="9">
    <source>
        <dbReference type="ARBA" id="ARBA00022967"/>
    </source>
</evidence>
<keyword evidence="8 12" id="KW-0067">ATP-binding</keyword>
<evidence type="ECO:0000256" key="3">
    <source>
        <dbReference type="ARBA" id="ARBA00022448"/>
    </source>
</evidence>
<feature type="domain" description="ABC transporter" evidence="11">
    <location>
        <begin position="11"/>
        <end position="246"/>
    </location>
</feature>
<dbReference type="SMART" id="SM00382">
    <property type="entry name" value="AAA"/>
    <property type="match status" value="2"/>
</dbReference>